<organism evidence="1 2">
    <name type="scientific">Colocasia esculenta</name>
    <name type="common">Wild taro</name>
    <name type="synonym">Arum esculentum</name>
    <dbReference type="NCBI Taxonomy" id="4460"/>
    <lineage>
        <taxon>Eukaryota</taxon>
        <taxon>Viridiplantae</taxon>
        <taxon>Streptophyta</taxon>
        <taxon>Embryophyta</taxon>
        <taxon>Tracheophyta</taxon>
        <taxon>Spermatophyta</taxon>
        <taxon>Magnoliopsida</taxon>
        <taxon>Liliopsida</taxon>
        <taxon>Araceae</taxon>
        <taxon>Aroideae</taxon>
        <taxon>Colocasieae</taxon>
        <taxon>Colocasia</taxon>
    </lineage>
</organism>
<evidence type="ECO:0000313" key="1">
    <source>
        <dbReference type="EMBL" id="MQM10839.1"/>
    </source>
</evidence>
<dbReference type="Proteomes" id="UP000652761">
    <property type="component" value="Unassembled WGS sequence"/>
</dbReference>
<name>A0A843WLV4_COLES</name>
<sequence length="155" mass="16912">MESDVPVETRRESCIFGQIIVQISVCPFEAYVLSQVEEALGVILIQNPKESVVEGISKGASIENCSYKGWMEIRCGPQERLQGVSCLGTPLLLLLLLLAADQPRTLAAAATALQWGDKSPLLTETQKLTVAGTSTQPTVQKSRNYVNRLHQSNEV</sequence>
<accession>A0A843WLV4</accession>
<keyword evidence="2" id="KW-1185">Reference proteome</keyword>
<protein>
    <submittedName>
        <fullName evidence="1">Uncharacterized protein</fullName>
    </submittedName>
</protein>
<reference evidence="1" key="1">
    <citation type="submission" date="2017-07" db="EMBL/GenBank/DDBJ databases">
        <title>Taro Niue Genome Assembly and Annotation.</title>
        <authorList>
            <person name="Atibalentja N."/>
            <person name="Keating K."/>
            <person name="Fields C.J."/>
        </authorList>
    </citation>
    <scope>NUCLEOTIDE SEQUENCE</scope>
    <source>
        <strain evidence="1">Niue_2</strain>
        <tissue evidence="1">Leaf</tissue>
    </source>
</reference>
<evidence type="ECO:0000313" key="2">
    <source>
        <dbReference type="Proteomes" id="UP000652761"/>
    </source>
</evidence>
<dbReference type="AlphaFoldDB" id="A0A843WLV4"/>
<dbReference type="EMBL" id="NMUH01004794">
    <property type="protein sequence ID" value="MQM10839.1"/>
    <property type="molecule type" value="Genomic_DNA"/>
</dbReference>
<gene>
    <name evidence="1" type="ORF">Taro_043735</name>
</gene>
<comment type="caution">
    <text evidence="1">The sequence shown here is derived from an EMBL/GenBank/DDBJ whole genome shotgun (WGS) entry which is preliminary data.</text>
</comment>
<proteinExistence type="predicted"/>